<evidence type="ECO:0000313" key="5">
    <source>
        <dbReference type="Proteomes" id="UP000007431"/>
    </source>
</evidence>
<feature type="region of interest" description="Disordered" evidence="1">
    <location>
        <begin position="490"/>
        <end position="546"/>
    </location>
</feature>
<dbReference type="OrthoDB" id="2564234at2759"/>
<gene>
    <name evidence="4" type="ORF">SCHCODRAFT_236400</name>
</gene>
<keyword evidence="5" id="KW-1185">Reference proteome</keyword>
<reference evidence="4 5" key="1">
    <citation type="journal article" date="2010" name="Nat. Biotechnol.">
        <title>Genome sequence of the model mushroom Schizophyllum commune.</title>
        <authorList>
            <person name="Ohm R.A."/>
            <person name="de Jong J.F."/>
            <person name="Lugones L.G."/>
            <person name="Aerts A."/>
            <person name="Kothe E."/>
            <person name="Stajich J.E."/>
            <person name="de Vries R.P."/>
            <person name="Record E."/>
            <person name="Levasseur A."/>
            <person name="Baker S.E."/>
            <person name="Bartholomew K.A."/>
            <person name="Coutinho P.M."/>
            <person name="Erdmann S."/>
            <person name="Fowler T.J."/>
            <person name="Gathman A.C."/>
            <person name="Lombard V."/>
            <person name="Henrissat B."/>
            <person name="Knabe N."/>
            <person name="Kuees U."/>
            <person name="Lilly W.W."/>
            <person name="Lindquist E."/>
            <person name="Lucas S."/>
            <person name="Magnuson J.K."/>
            <person name="Piumi F."/>
            <person name="Raudaskoski M."/>
            <person name="Salamov A."/>
            <person name="Schmutz J."/>
            <person name="Schwarze F.W.M.R."/>
            <person name="vanKuyk P.A."/>
            <person name="Horton J.S."/>
            <person name="Grigoriev I.V."/>
            <person name="Woesten H.A.B."/>
        </authorList>
    </citation>
    <scope>NUCLEOTIDE SEQUENCE [LARGE SCALE GENOMIC DNA]</scope>
    <source>
        <strain evidence="5">H4-8 / FGSC 9210</strain>
    </source>
</reference>
<evidence type="ECO:0000313" key="4">
    <source>
        <dbReference type="EMBL" id="EFI94711.1"/>
    </source>
</evidence>
<name>D8QB74_SCHCM</name>
<evidence type="ECO:0000256" key="2">
    <source>
        <dbReference type="SAM" id="Phobius"/>
    </source>
</evidence>
<dbReference type="Gene3D" id="2.60.120.260">
    <property type="entry name" value="Galactose-binding domain-like"/>
    <property type="match status" value="1"/>
</dbReference>
<dbReference type="RefSeq" id="XP_003029614.1">
    <property type="nucleotide sequence ID" value="XM_003029568.1"/>
</dbReference>
<dbReference type="KEGG" id="scm:SCHCO_01182214"/>
<organism evidence="5">
    <name type="scientific">Schizophyllum commune (strain H4-8 / FGSC 9210)</name>
    <name type="common">Split gill fungus</name>
    <dbReference type="NCBI Taxonomy" id="578458"/>
    <lineage>
        <taxon>Eukaryota</taxon>
        <taxon>Fungi</taxon>
        <taxon>Dikarya</taxon>
        <taxon>Basidiomycota</taxon>
        <taxon>Agaricomycotina</taxon>
        <taxon>Agaricomycetes</taxon>
        <taxon>Agaricomycetidae</taxon>
        <taxon>Agaricales</taxon>
        <taxon>Schizophyllaceae</taxon>
        <taxon>Schizophyllum</taxon>
    </lineage>
</organism>
<dbReference type="Proteomes" id="UP000007431">
    <property type="component" value="Unassembled WGS sequence"/>
</dbReference>
<dbReference type="InParanoid" id="D8QB74"/>
<protein>
    <recommendedName>
        <fullName evidence="6">Mid2 domain-containing protein</fullName>
    </recommendedName>
</protein>
<feature type="signal peptide" evidence="3">
    <location>
        <begin position="1"/>
        <end position="20"/>
    </location>
</feature>
<dbReference type="GeneID" id="9593953"/>
<evidence type="ECO:0000256" key="1">
    <source>
        <dbReference type="SAM" id="MobiDB-lite"/>
    </source>
</evidence>
<dbReference type="STRING" id="578458.D8QB74"/>
<feature type="compositionally biased region" description="Polar residues" evidence="1">
    <location>
        <begin position="531"/>
        <end position="545"/>
    </location>
</feature>
<proteinExistence type="predicted"/>
<dbReference type="AlphaFoldDB" id="D8QB74"/>
<keyword evidence="2" id="KW-1133">Transmembrane helix</keyword>
<keyword evidence="2" id="KW-0472">Membrane</keyword>
<keyword evidence="2" id="KW-0812">Transmembrane</keyword>
<dbReference type="VEuPathDB" id="FungiDB:SCHCODRAFT_01182214"/>
<accession>D8QB74</accession>
<dbReference type="HOGENOM" id="CLU_455726_0_0_1"/>
<feature type="transmembrane region" description="Helical" evidence="2">
    <location>
        <begin position="383"/>
        <end position="407"/>
    </location>
</feature>
<feature type="region of interest" description="Disordered" evidence="1">
    <location>
        <begin position="578"/>
        <end position="599"/>
    </location>
</feature>
<keyword evidence="3" id="KW-0732">Signal</keyword>
<sequence length="599" mass="63499">MFNLLLLILITLAYLSPATALTMTIEDTSPIIAYSPDWAPGDSSQDGSASKYSSGNFMATNSMGATMTFTFNGSAISIFGCGDLHDSWVLEQLVNTRRGCPYTSRVWRSPDTAGVAIICHWCLRVCVNACGLASCRSRRGPELSSSIDDRVDRNPLQVKIDGDFVTEQDGHADPDQFQQELFSSDDLDVGLHTVELTNLEQKFVDVDYITWTSSIGNDPKSEDIVVQTHQDTDDTFAYDAGWSTSVRDPGTFLGGTGHTTSTTGSIAHFTFTGAGVTLYGPVGPSYGSYSILLDGIPISSENGTQLAHASNANEIGAFSANKTRASATQVLFHASGLANGEHVLDIVAESDEGVAIDFALTYTPRGGDGWLMGFGRIRLSKGAIAGVVIGSVGTLLLVLVALYWMFIRTRGGKLGRRPTFGRDITSSNEKDGHILPVFDWSRSTKRTSVDSWMSGAAPPAVITVTAATPFPGNAVPTPYPYTTTTLNYNQPANHAGAPNNFRGPQGYVGPSASTVHRSLSSRSIPEGDMQNPGSTGTLNQGSMGSSKELEAAGVLNGFGSAGNAKELEAAVGSYQSAGIGARGSTLPPDYRQATQVYRG</sequence>
<evidence type="ECO:0008006" key="6">
    <source>
        <dbReference type="Google" id="ProtNLM"/>
    </source>
</evidence>
<dbReference type="EMBL" id="GL377309">
    <property type="protein sequence ID" value="EFI94711.1"/>
    <property type="molecule type" value="Genomic_DNA"/>
</dbReference>
<dbReference type="eggNOG" id="ENOG502SRM3">
    <property type="taxonomic scope" value="Eukaryota"/>
</dbReference>
<feature type="compositionally biased region" description="Polar residues" evidence="1">
    <location>
        <begin position="511"/>
        <end position="523"/>
    </location>
</feature>
<feature type="chain" id="PRO_5003120789" description="Mid2 domain-containing protein" evidence="3">
    <location>
        <begin position="21"/>
        <end position="599"/>
    </location>
</feature>
<evidence type="ECO:0000256" key="3">
    <source>
        <dbReference type="SAM" id="SignalP"/>
    </source>
</evidence>